<organism evidence="1 2">
    <name type="scientific">Coemansia aciculifera</name>
    <dbReference type="NCBI Taxonomy" id="417176"/>
    <lineage>
        <taxon>Eukaryota</taxon>
        <taxon>Fungi</taxon>
        <taxon>Fungi incertae sedis</taxon>
        <taxon>Zoopagomycota</taxon>
        <taxon>Kickxellomycotina</taxon>
        <taxon>Kickxellomycetes</taxon>
        <taxon>Kickxellales</taxon>
        <taxon>Kickxellaceae</taxon>
        <taxon>Coemansia</taxon>
    </lineage>
</organism>
<sequence>MSQAGLAVVRQLVAVVARTFYKDEYIIALDYLNWHEIARIDVLSKHLRVVTKEAYRIFRDLEKQKLVYRVTRQEDVVLNLPFQRTRKSDYFFIDYRKFVDVVKWRIWKLQGQVQLRTEKEQKNVGYDCPDCKKHFNKMDVLSLIDQVTGVFRCDYCAGELVDNTVLEMELKSRKELTRFTMQTKVILTLLKKTDDITLPPPTPLSEVPVPNPSGDNDGRPDDRGKFGKELGVARDTGVASGDTVIVFAPDLTSKEAARIREAELEKKLRQNQLPAWHIWSTVSGVQMVVDQKITTEARLRHLRYGEGQAFRNSSWNRAERDRARTAARELDKQLRALADGQGDHAEAREELDEAKREAFYARFYASVAQMVGLQLPHDSREGYQLLLDQLAKDEELERAELERRRLEKEKADKERKDAEAAHAAERSANGGGGGGSFRPRGKYFHPYKHGRGGYRSMRRTAPRLFEHVDDEPGAVVSKDKGKEKEKESGKAGERQQQPTVPMPNGSDHEMQSQATVVVDDSMDVCDGDGGTPLTSPRLSDPCVDGIYALSLADRCKLGLHIDDDHGNSSLAVASNGAAYVGTDVDVSVGGRLKSFSSITSDDEGEMSIPEYTEYWNVWHRSQSA</sequence>
<comment type="caution">
    <text evidence="1">The sequence shown here is derived from an EMBL/GenBank/DDBJ whole genome shotgun (WGS) entry which is preliminary data.</text>
</comment>
<reference evidence="1" key="1">
    <citation type="submission" date="2022-07" db="EMBL/GenBank/DDBJ databases">
        <title>Phylogenomic reconstructions and comparative analyses of Kickxellomycotina fungi.</title>
        <authorList>
            <person name="Reynolds N.K."/>
            <person name="Stajich J.E."/>
            <person name="Barry K."/>
            <person name="Grigoriev I.V."/>
            <person name="Crous P."/>
            <person name="Smith M.E."/>
        </authorList>
    </citation>
    <scope>NUCLEOTIDE SEQUENCE</scope>
    <source>
        <strain evidence="1">CBS 190363</strain>
    </source>
</reference>
<gene>
    <name evidence="1" type="ORF">IWW38_001682</name>
</gene>
<name>A0ACC1M7A6_9FUNG</name>
<dbReference type="EMBL" id="JANBVB010000111">
    <property type="protein sequence ID" value="KAJ2897536.1"/>
    <property type="molecule type" value="Genomic_DNA"/>
</dbReference>
<accession>A0ACC1M7A6</accession>
<keyword evidence="2" id="KW-1185">Reference proteome</keyword>
<protein>
    <submittedName>
        <fullName evidence="1">Uncharacterized protein</fullName>
    </submittedName>
</protein>
<evidence type="ECO:0000313" key="1">
    <source>
        <dbReference type="EMBL" id="KAJ2897536.1"/>
    </source>
</evidence>
<proteinExistence type="predicted"/>
<evidence type="ECO:0000313" key="2">
    <source>
        <dbReference type="Proteomes" id="UP001139981"/>
    </source>
</evidence>
<dbReference type="Proteomes" id="UP001139981">
    <property type="component" value="Unassembled WGS sequence"/>
</dbReference>